<dbReference type="CDD" id="cd08028">
    <property type="entry name" value="LARP_3"/>
    <property type="match status" value="1"/>
</dbReference>
<dbReference type="AlphaFoldDB" id="A0A131Y6H4"/>
<dbReference type="PROSITE" id="PS51939">
    <property type="entry name" value="XRRM"/>
    <property type="match status" value="1"/>
</dbReference>
<feature type="region of interest" description="Disordered" evidence="6">
    <location>
        <begin position="316"/>
        <end position="380"/>
    </location>
</feature>
<organism evidence="10">
    <name type="scientific">Ixodes ricinus</name>
    <name type="common">Common tick</name>
    <name type="synonym">Acarus ricinus</name>
    <dbReference type="NCBI Taxonomy" id="34613"/>
    <lineage>
        <taxon>Eukaryota</taxon>
        <taxon>Metazoa</taxon>
        <taxon>Ecdysozoa</taxon>
        <taxon>Arthropoda</taxon>
        <taxon>Chelicerata</taxon>
        <taxon>Arachnida</taxon>
        <taxon>Acari</taxon>
        <taxon>Parasitiformes</taxon>
        <taxon>Ixodida</taxon>
        <taxon>Ixodoidea</taxon>
        <taxon>Ixodidae</taxon>
        <taxon>Ixodinae</taxon>
        <taxon>Ixodes</taxon>
    </lineage>
</organism>
<feature type="domain" description="RRM" evidence="7">
    <location>
        <begin position="113"/>
        <end position="208"/>
    </location>
</feature>
<keyword evidence="10" id="KW-0675">Receptor</keyword>
<dbReference type="GO" id="GO:0003729">
    <property type="term" value="F:mRNA binding"/>
    <property type="evidence" value="ECO:0007669"/>
    <property type="project" value="TreeGrafter"/>
</dbReference>
<evidence type="ECO:0000256" key="6">
    <source>
        <dbReference type="SAM" id="MobiDB-lite"/>
    </source>
</evidence>
<dbReference type="InterPro" id="IPR002344">
    <property type="entry name" value="Lupus_La"/>
</dbReference>
<dbReference type="Gene3D" id="3.30.70.330">
    <property type="match status" value="2"/>
</dbReference>
<keyword evidence="5" id="KW-0175">Coiled coil</keyword>
<dbReference type="InterPro" id="IPR045180">
    <property type="entry name" value="La_dom_prot"/>
</dbReference>
<evidence type="ECO:0000259" key="8">
    <source>
        <dbReference type="PROSITE" id="PS50961"/>
    </source>
</evidence>
<evidence type="ECO:0000256" key="1">
    <source>
        <dbReference type="ARBA" id="ARBA00004123"/>
    </source>
</evidence>
<dbReference type="InterPro" id="IPR012677">
    <property type="entry name" value="Nucleotide-bd_a/b_plait_sf"/>
</dbReference>
<dbReference type="SUPFAM" id="SSF54928">
    <property type="entry name" value="RNA-binding domain, RBD"/>
    <property type="match status" value="1"/>
</dbReference>
<dbReference type="InterPro" id="IPR036388">
    <property type="entry name" value="WH-like_DNA-bd_sf"/>
</dbReference>
<feature type="coiled-coil region" evidence="5">
    <location>
        <begin position="188"/>
        <end position="224"/>
    </location>
</feature>
<evidence type="ECO:0000256" key="2">
    <source>
        <dbReference type="ARBA" id="ARBA00022884"/>
    </source>
</evidence>
<dbReference type="SMART" id="SM00360">
    <property type="entry name" value="RRM"/>
    <property type="match status" value="2"/>
</dbReference>
<feature type="compositionally biased region" description="Basic residues" evidence="6">
    <location>
        <begin position="316"/>
        <end position="328"/>
    </location>
</feature>
<feature type="domain" description="XRRM" evidence="9">
    <location>
        <begin position="224"/>
        <end position="350"/>
    </location>
</feature>
<dbReference type="PROSITE" id="PS50102">
    <property type="entry name" value="RRM"/>
    <property type="match status" value="1"/>
</dbReference>
<feature type="compositionally biased region" description="Basic and acidic residues" evidence="6">
    <location>
        <begin position="349"/>
        <end position="380"/>
    </location>
</feature>
<reference evidence="10" key="1">
    <citation type="submission" date="2016-02" db="EMBL/GenBank/DDBJ databases">
        <title>RNAseq analyses of the midgut from blood- or serum-fed Ixodes ricinus ticks.</title>
        <authorList>
            <person name="Perner J."/>
            <person name="Provaznik J."/>
            <person name="Schrenkova J."/>
            <person name="Urbanova V."/>
            <person name="Ribeiro J.M."/>
            <person name="Kopacek P."/>
        </authorList>
    </citation>
    <scope>NUCLEOTIDE SEQUENCE</scope>
    <source>
        <tissue evidence="10">Gut</tissue>
    </source>
</reference>
<dbReference type="PRINTS" id="PR00302">
    <property type="entry name" value="LUPUSLA"/>
</dbReference>
<keyword evidence="2 4" id="KW-0694">RNA-binding</keyword>
<comment type="subcellular location">
    <subcellularLocation>
        <location evidence="1">Nucleus</location>
    </subcellularLocation>
</comment>
<dbReference type="SMART" id="SM00715">
    <property type="entry name" value="LA"/>
    <property type="match status" value="1"/>
</dbReference>
<dbReference type="GO" id="GO:1990904">
    <property type="term" value="C:ribonucleoprotein complex"/>
    <property type="evidence" value="ECO:0007669"/>
    <property type="project" value="UniProtKB-UniRule"/>
</dbReference>
<dbReference type="GO" id="GO:0005829">
    <property type="term" value="C:cytosol"/>
    <property type="evidence" value="ECO:0007669"/>
    <property type="project" value="TreeGrafter"/>
</dbReference>
<evidence type="ECO:0000259" key="9">
    <source>
        <dbReference type="PROSITE" id="PS51939"/>
    </source>
</evidence>
<evidence type="ECO:0000313" key="10">
    <source>
        <dbReference type="EMBL" id="JAP75083.1"/>
    </source>
</evidence>
<dbReference type="GO" id="GO:0010494">
    <property type="term" value="C:cytoplasmic stress granule"/>
    <property type="evidence" value="ECO:0007669"/>
    <property type="project" value="TreeGrafter"/>
</dbReference>
<dbReference type="InterPro" id="IPR035979">
    <property type="entry name" value="RBD_domain_sf"/>
</dbReference>
<feature type="region of interest" description="Disordered" evidence="6">
    <location>
        <begin position="86"/>
        <end position="106"/>
    </location>
</feature>
<dbReference type="FunFam" id="1.10.10.10:FF:000158">
    <property type="entry name" value="La ribonucleoprotein domain family member 7"/>
    <property type="match status" value="1"/>
</dbReference>
<dbReference type="GO" id="GO:0005634">
    <property type="term" value="C:nucleus"/>
    <property type="evidence" value="ECO:0007669"/>
    <property type="project" value="UniProtKB-SubCell"/>
</dbReference>
<dbReference type="PANTHER" id="PTHR22792:SF166">
    <property type="entry name" value="LUPUS LA PROTEIN HOMOLOG"/>
    <property type="match status" value="1"/>
</dbReference>
<dbReference type="PANTHER" id="PTHR22792">
    <property type="entry name" value="LUPUS LA PROTEIN-RELATED"/>
    <property type="match status" value="1"/>
</dbReference>
<dbReference type="InterPro" id="IPR036390">
    <property type="entry name" value="WH_DNA-bd_sf"/>
</dbReference>
<sequence>MTNEDEQQDVSSSVSPLDAKIIKQIEYYFGDFNLPRDKFLREKVKLDEGWVPIETLLTFNRLKSLTEEESKVADAVRQSSLLEVSDDGKKVRRSPDKPLPESTTERQQKMDELTVYAKGFPVTATIDDLLEFFGQFGRCLNVFMRRLPSSRKFKGSVFATFEKEEDAKSFVSREGLKYNEVELTRCFKKDHQQEKKKAREARVAEKAQKQQKQEEEAAQEEETEIVLGCLLRLGDLGEGTSWESIKQALAPYAEVAFVDYARGRTEAVVRFAEEGSAQAVLGQLGALEEPLTIDGTRVTTSVLEGDEEAEYWKKLTAAKREKKGRNKGGQRGAQGQRGRGGRQGGRRGRGQDKNEAKRGAPDKPAGDTPAKKAKTEEAAD</sequence>
<evidence type="ECO:0000256" key="3">
    <source>
        <dbReference type="ARBA" id="ARBA00023242"/>
    </source>
</evidence>
<feature type="domain" description="HTH La-type RNA-binding" evidence="8">
    <location>
        <begin position="11"/>
        <end position="101"/>
    </location>
</feature>
<dbReference type="Pfam" id="PF08777">
    <property type="entry name" value="RRM_3"/>
    <property type="match status" value="1"/>
</dbReference>
<dbReference type="Pfam" id="PF00076">
    <property type="entry name" value="RRM_1"/>
    <property type="match status" value="1"/>
</dbReference>
<evidence type="ECO:0000256" key="4">
    <source>
        <dbReference type="PROSITE-ProRule" id="PRU00332"/>
    </source>
</evidence>
<evidence type="ECO:0000259" key="7">
    <source>
        <dbReference type="PROSITE" id="PS50102"/>
    </source>
</evidence>
<proteinExistence type="evidence at transcript level"/>
<evidence type="ECO:0000256" key="5">
    <source>
        <dbReference type="SAM" id="Coils"/>
    </source>
</evidence>
<dbReference type="InterPro" id="IPR006630">
    <property type="entry name" value="La_HTH"/>
</dbReference>
<dbReference type="InterPro" id="IPR014886">
    <property type="entry name" value="La_xRRM"/>
</dbReference>
<dbReference type="SUPFAM" id="SSF46785">
    <property type="entry name" value="Winged helix' DNA-binding domain"/>
    <property type="match status" value="1"/>
</dbReference>
<dbReference type="Pfam" id="PF05383">
    <property type="entry name" value="La"/>
    <property type="match status" value="1"/>
</dbReference>
<feature type="compositionally biased region" description="Gly residues" evidence="6">
    <location>
        <begin position="329"/>
        <end position="343"/>
    </location>
</feature>
<dbReference type="GO" id="GO:0045727">
    <property type="term" value="P:positive regulation of translation"/>
    <property type="evidence" value="ECO:0007669"/>
    <property type="project" value="TreeGrafter"/>
</dbReference>
<accession>A0A131Y6H4</accession>
<dbReference type="CDD" id="cd12541">
    <property type="entry name" value="RRM2_La"/>
    <property type="match status" value="1"/>
</dbReference>
<dbReference type="GO" id="GO:0008033">
    <property type="term" value="P:tRNA processing"/>
    <property type="evidence" value="ECO:0007669"/>
    <property type="project" value="TreeGrafter"/>
</dbReference>
<name>A0A131Y6H4_IXORI</name>
<dbReference type="Gene3D" id="1.10.10.10">
    <property type="entry name" value="Winged helix-like DNA-binding domain superfamily/Winged helix DNA-binding domain"/>
    <property type="match status" value="1"/>
</dbReference>
<dbReference type="EMBL" id="GEFM01000713">
    <property type="protein sequence ID" value="JAP75083.1"/>
    <property type="molecule type" value="mRNA"/>
</dbReference>
<keyword evidence="3" id="KW-0539">Nucleus</keyword>
<dbReference type="InterPro" id="IPR000504">
    <property type="entry name" value="RRM_dom"/>
</dbReference>
<dbReference type="CDD" id="cd12291">
    <property type="entry name" value="RRM1_La"/>
    <property type="match status" value="1"/>
</dbReference>
<protein>
    <submittedName>
        <fullName evidence="10">Putative receptor-mediated endocytosis</fullName>
    </submittedName>
</protein>
<dbReference type="PROSITE" id="PS50961">
    <property type="entry name" value="HTH_LA"/>
    <property type="match status" value="1"/>
</dbReference>